<feature type="domain" description="Secretion system C-terminal sorting" evidence="3">
    <location>
        <begin position="235"/>
        <end position="309"/>
    </location>
</feature>
<dbReference type="EMBL" id="SJPE01000021">
    <property type="protein sequence ID" value="TBX64969.1"/>
    <property type="molecule type" value="Genomic_DNA"/>
</dbReference>
<dbReference type="AlphaFoldDB" id="A0A4Q9YNZ0"/>
<sequence length="311" mass="34217">MKKNYLLCTTLALMISSVSFSQVVNGNFEDIKSNFLPANWGMNFVQQVGFDPETGESLGDDIQYTWCIPSMVYASFEPQSGNYAMEISNAFNLTQNVVIPGTATIFSDPEQDSPGWNPGIPVEATDNISMIGFYYKFLPAGDDEAQARISVSDSNGNEIGHATINITEATNDFQYVYQPISYTSSATPASIIISFTMAREGSTPTFGSRLIVDNVVTNFDALQVDDNEFDSKIAVYPTLTENELNVDTKGLTQGEVNYKVMNIEGKVVKQNTVSEDSGYIYSMDVSQLSSGIYFLKINSSLGQITKKFIKK</sequence>
<gene>
    <name evidence="4" type="ORF">EZL74_12500</name>
</gene>
<evidence type="ECO:0000256" key="2">
    <source>
        <dbReference type="SAM" id="SignalP"/>
    </source>
</evidence>
<evidence type="ECO:0000313" key="4">
    <source>
        <dbReference type="EMBL" id="TBX64969.1"/>
    </source>
</evidence>
<accession>A0A4Q9YNZ0</accession>
<dbReference type="RefSeq" id="WP_131477007.1">
    <property type="nucleotide sequence ID" value="NZ_SJPE01000021.1"/>
</dbReference>
<evidence type="ECO:0000313" key="5">
    <source>
        <dbReference type="Proteomes" id="UP000293300"/>
    </source>
</evidence>
<dbReference type="OrthoDB" id="1433593at2"/>
<feature type="signal peptide" evidence="2">
    <location>
        <begin position="1"/>
        <end position="21"/>
    </location>
</feature>
<proteinExistence type="predicted"/>
<dbReference type="NCBIfam" id="TIGR04183">
    <property type="entry name" value="Por_Secre_tail"/>
    <property type="match status" value="1"/>
</dbReference>
<protein>
    <submittedName>
        <fullName evidence="4">T9SS type A sorting domain-containing protein</fullName>
    </submittedName>
</protein>
<evidence type="ECO:0000259" key="3">
    <source>
        <dbReference type="Pfam" id="PF18962"/>
    </source>
</evidence>
<name>A0A4Q9YNZ0_9FLAO</name>
<keyword evidence="1 2" id="KW-0732">Signal</keyword>
<feature type="chain" id="PRO_5020509965" evidence="2">
    <location>
        <begin position="22"/>
        <end position="311"/>
    </location>
</feature>
<keyword evidence="5" id="KW-1185">Reference proteome</keyword>
<organism evidence="4 5">
    <name type="scientific">Flavobacterium silvisoli</name>
    <dbReference type="NCBI Taxonomy" id="2529433"/>
    <lineage>
        <taxon>Bacteria</taxon>
        <taxon>Pseudomonadati</taxon>
        <taxon>Bacteroidota</taxon>
        <taxon>Flavobacteriia</taxon>
        <taxon>Flavobacteriales</taxon>
        <taxon>Flavobacteriaceae</taxon>
        <taxon>Flavobacterium</taxon>
    </lineage>
</organism>
<comment type="caution">
    <text evidence="4">The sequence shown here is derived from an EMBL/GenBank/DDBJ whole genome shotgun (WGS) entry which is preliminary data.</text>
</comment>
<evidence type="ECO:0000256" key="1">
    <source>
        <dbReference type="ARBA" id="ARBA00022729"/>
    </source>
</evidence>
<dbReference type="Pfam" id="PF18962">
    <property type="entry name" value="Por_Secre_tail"/>
    <property type="match status" value="1"/>
</dbReference>
<reference evidence="4 5" key="1">
    <citation type="submission" date="2019-02" db="EMBL/GenBank/DDBJ databases">
        <title>Flavobacterium sp. RD-2-33 isolated from forest soil.</title>
        <authorList>
            <person name="Chaudhary D.K."/>
        </authorList>
    </citation>
    <scope>NUCLEOTIDE SEQUENCE [LARGE SCALE GENOMIC DNA]</scope>
    <source>
        <strain evidence="4 5">RD-2-33</strain>
    </source>
</reference>
<dbReference type="Proteomes" id="UP000293300">
    <property type="component" value="Unassembled WGS sequence"/>
</dbReference>
<dbReference type="InterPro" id="IPR026444">
    <property type="entry name" value="Secre_tail"/>
</dbReference>